<reference evidence="1 2" key="1">
    <citation type="submission" date="2010-03" db="EMBL/GenBank/DDBJ databases">
        <title>The genome sequence of Bacteriodes xylanisolvens XB1A.</title>
        <authorList>
            <consortium name="metaHIT consortium -- http://www.metahit.eu/"/>
            <person name="Pajon A."/>
            <person name="Turner K."/>
            <person name="Parkhill J."/>
            <person name="Bernalier A."/>
        </authorList>
    </citation>
    <scope>NUCLEOTIDE SEQUENCE [LARGE SCALE GENOMIC DNA]</scope>
    <source>
        <strain evidence="1 2">XB1A</strain>
    </source>
</reference>
<dbReference type="EMBL" id="FP929033">
    <property type="protein sequence ID" value="CBK65915.1"/>
    <property type="molecule type" value="Genomic_DNA"/>
</dbReference>
<accession>D6D7C0</accession>
<organism evidence="1 2">
    <name type="scientific">Bacteroides xylanisolvens XB1A</name>
    <dbReference type="NCBI Taxonomy" id="657309"/>
    <lineage>
        <taxon>Bacteria</taxon>
        <taxon>Pseudomonadati</taxon>
        <taxon>Bacteroidota</taxon>
        <taxon>Bacteroidia</taxon>
        <taxon>Bacteroidales</taxon>
        <taxon>Bacteroidaceae</taxon>
        <taxon>Bacteroides</taxon>
    </lineage>
</organism>
<sequence length="64" mass="7415">MYRVNISQLVPMMYIEWEIRTGISRLRANIVPKKDKAHVQNKTVKSNFTPSGFTFRACVALINM</sequence>
<gene>
    <name evidence="1" type="ORF">BXY_07170</name>
</gene>
<evidence type="ECO:0000313" key="1">
    <source>
        <dbReference type="EMBL" id="CBK65915.1"/>
    </source>
</evidence>
<reference evidence="1 2" key="2">
    <citation type="submission" date="2010-03" db="EMBL/GenBank/DDBJ databases">
        <authorList>
            <person name="Pajon A."/>
        </authorList>
    </citation>
    <scope>NUCLEOTIDE SEQUENCE [LARGE SCALE GENOMIC DNA]</scope>
    <source>
        <strain evidence="1 2">XB1A</strain>
    </source>
</reference>
<protein>
    <submittedName>
        <fullName evidence="1">Uncharacterized protein</fullName>
    </submittedName>
</protein>
<dbReference type="AlphaFoldDB" id="D6D7C0"/>
<dbReference type="HOGENOM" id="CLU_2858617_0_0_10"/>
<name>D6D7C0_9BACE</name>
<evidence type="ECO:0000313" key="2">
    <source>
        <dbReference type="Proteomes" id="UP000008795"/>
    </source>
</evidence>
<proteinExistence type="predicted"/>
<dbReference type="Proteomes" id="UP000008795">
    <property type="component" value="Chromosome"/>
</dbReference>
<dbReference type="KEGG" id="bxy:BXY_07170"/>